<reference evidence="2" key="2">
    <citation type="journal article" date="2020" name="Nat. Commun.">
        <title>Large-scale genome sequencing of mycorrhizal fungi provides insights into the early evolution of symbiotic traits.</title>
        <authorList>
            <person name="Miyauchi S."/>
            <person name="Kiss E."/>
            <person name="Kuo A."/>
            <person name="Drula E."/>
            <person name="Kohler A."/>
            <person name="Sanchez-Garcia M."/>
            <person name="Morin E."/>
            <person name="Andreopoulos B."/>
            <person name="Barry K.W."/>
            <person name="Bonito G."/>
            <person name="Buee M."/>
            <person name="Carver A."/>
            <person name="Chen C."/>
            <person name="Cichocki N."/>
            <person name="Clum A."/>
            <person name="Culley D."/>
            <person name="Crous P.W."/>
            <person name="Fauchery L."/>
            <person name="Girlanda M."/>
            <person name="Hayes R.D."/>
            <person name="Keri Z."/>
            <person name="LaButti K."/>
            <person name="Lipzen A."/>
            <person name="Lombard V."/>
            <person name="Magnuson J."/>
            <person name="Maillard F."/>
            <person name="Murat C."/>
            <person name="Nolan M."/>
            <person name="Ohm R.A."/>
            <person name="Pangilinan J."/>
            <person name="Pereira M.F."/>
            <person name="Perotto S."/>
            <person name="Peter M."/>
            <person name="Pfister S."/>
            <person name="Riley R."/>
            <person name="Sitrit Y."/>
            <person name="Stielow J.B."/>
            <person name="Szollosi G."/>
            <person name="Zifcakova L."/>
            <person name="Stursova M."/>
            <person name="Spatafora J.W."/>
            <person name="Tedersoo L."/>
            <person name="Vaario L.M."/>
            <person name="Yamada A."/>
            <person name="Yan M."/>
            <person name="Wang P."/>
            <person name="Xu J."/>
            <person name="Bruns T."/>
            <person name="Baldrian P."/>
            <person name="Vilgalys R."/>
            <person name="Dunand C."/>
            <person name="Henrissat B."/>
            <person name="Grigoriev I.V."/>
            <person name="Hibbett D."/>
            <person name="Nagy L.G."/>
            <person name="Martin F.M."/>
        </authorList>
    </citation>
    <scope>NUCLEOTIDE SEQUENCE</scope>
    <source>
        <strain evidence="2">BED1</strain>
    </source>
</reference>
<evidence type="ECO:0000313" key="3">
    <source>
        <dbReference type="Proteomes" id="UP001194468"/>
    </source>
</evidence>
<evidence type="ECO:0000256" key="1">
    <source>
        <dbReference type="SAM" id="MobiDB-lite"/>
    </source>
</evidence>
<gene>
    <name evidence="2" type="ORF">L210DRAFT_3492395</name>
</gene>
<reference evidence="2" key="1">
    <citation type="submission" date="2019-10" db="EMBL/GenBank/DDBJ databases">
        <authorList>
            <consortium name="DOE Joint Genome Institute"/>
            <person name="Kuo A."/>
            <person name="Miyauchi S."/>
            <person name="Kiss E."/>
            <person name="Drula E."/>
            <person name="Kohler A."/>
            <person name="Sanchez-Garcia M."/>
            <person name="Andreopoulos B."/>
            <person name="Barry K.W."/>
            <person name="Bonito G."/>
            <person name="Buee M."/>
            <person name="Carver A."/>
            <person name="Chen C."/>
            <person name="Cichocki N."/>
            <person name="Clum A."/>
            <person name="Culley D."/>
            <person name="Crous P.W."/>
            <person name="Fauchery L."/>
            <person name="Girlanda M."/>
            <person name="Hayes R."/>
            <person name="Keri Z."/>
            <person name="LaButti K."/>
            <person name="Lipzen A."/>
            <person name="Lombard V."/>
            <person name="Magnuson J."/>
            <person name="Maillard F."/>
            <person name="Morin E."/>
            <person name="Murat C."/>
            <person name="Nolan M."/>
            <person name="Ohm R."/>
            <person name="Pangilinan J."/>
            <person name="Pereira M."/>
            <person name="Perotto S."/>
            <person name="Peter M."/>
            <person name="Riley R."/>
            <person name="Sitrit Y."/>
            <person name="Stielow B."/>
            <person name="Szollosi G."/>
            <person name="Zifcakova L."/>
            <person name="Stursova M."/>
            <person name="Spatafora J.W."/>
            <person name="Tedersoo L."/>
            <person name="Vaario L.-M."/>
            <person name="Yamada A."/>
            <person name="Yan M."/>
            <person name="Wang P."/>
            <person name="Xu J."/>
            <person name="Bruns T."/>
            <person name="Baldrian P."/>
            <person name="Vilgalys R."/>
            <person name="Henrissat B."/>
            <person name="Grigoriev I.V."/>
            <person name="Hibbett D."/>
            <person name="Nagy L.G."/>
            <person name="Martin F.M."/>
        </authorList>
    </citation>
    <scope>NUCLEOTIDE SEQUENCE</scope>
    <source>
        <strain evidence="2">BED1</strain>
    </source>
</reference>
<keyword evidence="3" id="KW-1185">Reference proteome</keyword>
<accession>A0AAD4G5W0</accession>
<dbReference type="Proteomes" id="UP001194468">
    <property type="component" value="Unassembled WGS sequence"/>
</dbReference>
<protein>
    <recommendedName>
        <fullName evidence="4">Prolyl 4-hydroxylase alpha subunit domain-containing protein</fullName>
    </recommendedName>
</protein>
<evidence type="ECO:0008006" key="4">
    <source>
        <dbReference type="Google" id="ProtNLM"/>
    </source>
</evidence>
<feature type="region of interest" description="Disordered" evidence="1">
    <location>
        <begin position="16"/>
        <end position="52"/>
    </location>
</feature>
<organism evidence="2 3">
    <name type="scientific">Boletus edulis BED1</name>
    <dbReference type="NCBI Taxonomy" id="1328754"/>
    <lineage>
        <taxon>Eukaryota</taxon>
        <taxon>Fungi</taxon>
        <taxon>Dikarya</taxon>
        <taxon>Basidiomycota</taxon>
        <taxon>Agaricomycotina</taxon>
        <taxon>Agaricomycetes</taxon>
        <taxon>Agaricomycetidae</taxon>
        <taxon>Boletales</taxon>
        <taxon>Boletineae</taxon>
        <taxon>Boletaceae</taxon>
        <taxon>Boletoideae</taxon>
        <taxon>Boletus</taxon>
    </lineage>
</organism>
<proteinExistence type="predicted"/>
<comment type="caution">
    <text evidence="2">The sequence shown here is derived from an EMBL/GenBank/DDBJ whole genome shotgun (WGS) entry which is preliminary data.</text>
</comment>
<sequence>MVGFEPDSFSIEEAWEGSDSLGEENPIENVTKAQSRLQRRKKAERARVRARKAEESGIPVKQVAWTRRSAIVQTNAVVSTEATEVDLKVAEGGWVGSQKKAASKPSSDVQTLLDKGFRLIKWDGREPKAIVDKVGRVIAVLAGMPGGSFQEAVTDATAAFEAQGQRLASEGGGNLRGQFHQALAGFSHGGGTERPTATSSPTAYSHASKALSSNPAVIRLACFQNQAFKTYFPATHTYYETKMLRIKQHHPSLKFPFVDAFPSAAFNMGPQTVCKPHKDARNLAFGLCPVTALGDFDHQKGGHLVLEELELVVEFPSGSTALIPSAVITHSNTTIGTNEKRYSFTQYASGTLFSYVENGMCTDKEFLREASKKQKAEWKGERELRWAKGLALFPFIDSYQ</sequence>
<name>A0AAD4G5W0_BOLED</name>
<feature type="compositionally biased region" description="Acidic residues" evidence="1">
    <location>
        <begin position="16"/>
        <end position="26"/>
    </location>
</feature>
<dbReference type="EMBL" id="WHUW01000191">
    <property type="protein sequence ID" value="KAF8418652.1"/>
    <property type="molecule type" value="Genomic_DNA"/>
</dbReference>
<dbReference type="Gene3D" id="3.60.130.30">
    <property type="match status" value="1"/>
</dbReference>
<evidence type="ECO:0000313" key="2">
    <source>
        <dbReference type="EMBL" id="KAF8418652.1"/>
    </source>
</evidence>
<dbReference type="AlphaFoldDB" id="A0AAD4G5W0"/>